<name>A0A1I1WPV7_9BACI</name>
<dbReference type="EMBL" id="FOMR01000006">
    <property type="protein sequence ID" value="SFD97207.1"/>
    <property type="molecule type" value="Genomic_DNA"/>
</dbReference>
<dbReference type="RefSeq" id="WP_090085028.1">
    <property type="nucleotide sequence ID" value="NZ_FOMR01000006.1"/>
</dbReference>
<evidence type="ECO:0000313" key="2">
    <source>
        <dbReference type="EMBL" id="SFD97207.1"/>
    </source>
</evidence>
<evidence type="ECO:0000313" key="3">
    <source>
        <dbReference type="Proteomes" id="UP000199474"/>
    </source>
</evidence>
<proteinExistence type="predicted"/>
<dbReference type="OrthoDB" id="2972629at2"/>
<keyword evidence="1" id="KW-0472">Membrane</keyword>
<dbReference type="AlphaFoldDB" id="A0A1I1WPV7"/>
<dbReference type="Proteomes" id="UP000199474">
    <property type="component" value="Unassembled WGS sequence"/>
</dbReference>
<protein>
    <submittedName>
        <fullName evidence="2">Uncharacterized protein</fullName>
    </submittedName>
</protein>
<feature type="transmembrane region" description="Helical" evidence="1">
    <location>
        <begin position="7"/>
        <end position="29"/>
    </location>
</feature>
<gene>
    <name evidence="2" type="ORF">SAMN05216238_106227</name>
</gene>
<feature type="transmembrane region" description="Helical" evidence="1">
    <location>
        <begin position="35"/>
        <end position="66"/>
    </location>
</feature>
<sequence length="106" mass="12293">MEFFIEHYAMVFVAAIATTGLTIMLRAFWVTLVQAVLIALPVFITAQALIPFFLTLQLILTALTLYKFLKAIDMNYQLVLEKTHEKDPKLIKDEHRGSRFSFWKIN</sequence>
<organism evidence="2 3">
    <name type="scientific">Lentibacillus persicus</name>
    <dbReference type="NCBI Taxonomy" id="640948"/>
    <lineage>
        <taxon>Bacteria</taxon>
        <taxon>Bacillati</taxon>
        <taxon>Bacillota</taxon>
        <taxon>Bacilli</taxon>
        <taxon>Bacillales</taxon>
        <taxon>Bacillaceae</taxon>
        <taxon>Lentibacillus</taxon>
    </lineage>
</organism>
<reference evidence="3" key="1">
    <citation type="submission" date="2016-10" db="EMBL/GenBank/DDBJ databases">
        <authorList>
            <person name="Varghese N."/>
            <person name="Submissions S."/>
        </authorList>
    </citation>
    <scope>NUCLEOTIDE SEQUENCE [LARGE SCALE GENOMIC DNA]</scope>
    <source>
        <strain evidence="3">DSM 22530</strain>
    </source>
</reference>
<evidence type="ECO:0000256" key="1">
    <source>
        <dbReference type="SAM" id="Phobius"/>
    </source>
</evidence>
<keyword evidence="1" id="KW-1133">Transmembrane helix</keyword>
<accession>A0A1I1WPV7</accession>
<keyword evidence="3" id="KW-1185">Reference proteome</keyword>
<keyword evidence="1" id="KW-0812">Transmembrane</keyword>